<dbReference type="PhylomeDB" id="E9GNN3"/>
<dbReference type="InParanoid" id="E9GNN3"/>
<feature type="compositionally biased region" description="Polar residues" evidence="1">
    <location>
        <begin position="267"/>
        <end position="280"/>
    </location>
</feature>
<proteinExistence type="predicted"/>
<dbReference type="OrthoDB" id="2746251at2759"/>
<dbReference type="AlphaFoldDB" id="E9GNN3"/>
<evidence type="ECO:0000313" key="3">
    <source>
        <dbReference type="Proteomes" id="UP000000305"/>
    </source>
</evidence>
<keyword evidence="3" id="KW-1185">Reference proteome</keyword>
<reference evidence="2 3" key="1">
    <citation type="journal article" date="2011" name="Science">
        <title>The ecoresponsive genome of Daphnia pulex.</title>
        <authorList>
            <person name="Colbourne J.K."/>
            <person name="Pfrender M.E."/>
            <person name="Gilbert D."/>
            <person name="Thomas W.K."/>
            <person name="Tucker A."/>
            <person name="Oakley T.H."/>
            <person name="Tokishita S."/>
            <person name="Aerts A."/>
            <person name="Arnold G.J."/>
            <person name="Basu M.K."/>
            <person name="Bauer D.J."/>
            <person name="Caceres C.E."/>
            <person name="Carmel L."/>
            <person name="Casola C."/>
            <person name="Choi J.H."/>
            <person name="Detter J.C."/>
            <person name="Dong Q."/>
            <person name="Dusheyko S."/>
            <person name="Eads B.D."/>
            <person name="Frohlich T."/>
            <person name="Geiler-Samerotte K.A."/>
            <person name="Gerlach D."/>
            <person name="Hatcher P."/>
            <person name="Jogdeo S."/>
            <person name="Krijgsveld J."/>
            <person name="Kriventseva E.V."/>
            <person name="Kultz D."/>
            <person name="Laforsch C."/>
            <person name="Lindquist E."/>
            <person name="Lopez J."/>
            <person name="Manak J.R."/>
            <person name="Muller J."/>
            <person name="Pangilinan J."/>
            <person name="Patwardhan R.P."/>
            <person name="Pitluck S."/>
            <person name="Pritham E.J."/>
            <person name="Rechtsteiner A."/>
            <person name="Rho M."/>
            <person name="Rogozin I.B."/>
            <person name="Sakarya O."/>
            <person name="Salamov A."/>
            <person name="Schaack S."/>
            <person name="Shapiro H."/>
            <person name="Shiga Y."/>
            <person name="Skalitzky C."/>
            <person name="Smith Z."/>
            <person name="Souvorov A."/>
            <person name="Sung W."/>
            <person name="Tang Z."/>
            <person name="Tsuchiya D."/>
            <person name="Tu H."/>
            <person name="Vos H."/>
            <person name="Wang M."/>
            <person name="Wolf Y.I."/>
            <person name="Yamagata H."/>
            <person name="Yamada T."/>
            <person name="Ye Y."/>
            <person name="Shaw J.R."/>
            <person name="Andrews J."/>
            <person name="Crease T.J."/>
            <person name="Tang H."/>
            <person name="Lucas S.M."/>
            <person name="Robertson H.M."/>
            <person name="Bork P."/>
            <person name="Koonin E.V."/>
            <person name="Zdobnov E.M."/>
            <person name="Grigoriev I.V."/>
            <person name="Lynch M."/>
            <person name="Boore J.L."/>
        </authorList>
    </citation>
    <scope>NUCLEOTIDE SEQUENCE [LARGE SCALE GENOMIC DNA]</scope>
</reference>
<accession>E9GNN3</accession>
<feature type="region of interest" description="Disordered" evidence="1">
    <location>
        <begin position="263"/>
        <end position="287"/>
    </location>
</feature>
<evidence type="ECO:0000256" key="1">
    <source>
        <dbReference type="SAM" id="MobiDB-lite"/>
    </source>
</evidence>
<feature type="compositionally biased region" description="Basic and acidic residues" evidence="1">
    <location>
        <begin position="50"/>
        <end position="59"/>
    </location>
</feature>
<evidence type="ECO:0000313" key="2">
    <source>
        <dbReference type="EMBL" id="EFX78932.1"/>
    </source>
</evidence>
<protein>
    <submittedName>
        <fullName evidence="2">Uncharacterized protein</fullName>
    </submittedName>
</protein>
<feature type="compositionally biased region" description="Acidic residues" evidence="1">
    <location>
        <begin position="24"/>
        <end position="34"/>
    </location>
</feature>
<dbReference type="EMBL" id="GL732555">
    <property type="protein sequence ID" value="EFX78932.1"/>
    <property type="molecule type" value="Genomic_DNA"/>
</dbReference>
<organism evidence="2 3">
    <name type="scientific">Daphnia pulex</name>
    <name type="common">Water flea</name>
    <dbReference type="NCBI Taxonomy" id="6669"/>
    <lineage>
        <taxon>Eukaryota</taxon>
        <taxon>Metazoa</taxon>
        <taxon>Ecdysozoa</taxon>
        <taxon>Arthropoda</taxon>
        <taxon>Crustacea</taxon>
        <taxon>Branchiopoda</taxon>
        <taxon>Diplostraca</taxon>
        <taxon>Cladocera</taxon>
        <taxon>Anomopoda</taxon>
        <taxon>Daphniidae</taxon>
        <taxon>Daphnia</taxon>
    </lineage>
</organism>
<dbReference type="KEGG" id="dpx:DAPPUDRAFT_320041"/>
<name>E9GNN3_DAPPU</name>
<feature type="region of interest" description="Disordered" evidence="1">
    <location>
        <begin position="1"/>
        <end position="59"/>
    </location>
</feature>
<sequence length="287" mass="32935">MNLWSFTQKQESCKLKAKPNNCDAETDSSSEDESNSARIIHKYSPGHPQHGTEGHRERMDVRWPKYLAKRLPDLKSLEDSSDLLPDERQEQREEYAKGVLTMFIPFREKTDLVAVGETWWDAYQRQKKTLYADESSKLTIDSIQNYYESFCRSSSDSESLEFSKPDIEDMVREEKETLDMNEEDVNVIDFNEADGDNVEAAQVLTDDPFIQALESLKENPMDLPTRIWPPTTTHSNAMLAVQQLPSKSKQKFVLPGRASLGFLMEDSNPTPEQPEMNTNLDKPLGKF</sequence>
<dbReference type="Proteomes" id="UP000000305">
    <property type="component" value="Unassembled WGS sequence"/>
</dbReference>
<feature type="compositionally biased region" description="Polar residues" evidence="1">
    <location>
        <begin position="1"/>
        <end position="10"/>
    </location>
</feature>
<gene>
    <name evidence="2" type="ORF">DAPPUDRAFT_320041</name>
</gene>
<dbReference type="HOGENOM" id="CLU_970642_0_0_1"/>